<protein>
    <submittedName>
        <fullName evidence="1">Pilus assembly protein</fullName>
    </submittedName>
</protein>
<dbReference type="AlphaFoldDB" id="A0A6N1ATQ7"/>
<proteinExistence type="predicted"/>
<geneLocation type="plasmid" evidence="1 2">
    <name>unnamed7</name>
</geneLocation>
<keyword evidence="2" id="KW-1185">Reference proteome</keyword>
<dbReference type="KEGG" id="aoz:HUE56_29490"/>
<reference evidence="1 2" key="1">
    <citation type="submission" date="2020-06" db="EMBL/GenBank/DDBJ databases">
        <title>Complete genome of Azosprillum oryzae KACC14407.</title>
        <authorList>
            <person name="Kim M."/>
            <person name="Park Y.-J."/>
            <person name="Shin J.-H."/>
        </authorList>
    </citation>
    <scope>NUCLEOTIDE SEQUENCE [LARGE SCALE GENOMIC DNA]</scope>
    <source>
        <strain evidence="1 2">KACC 14407</strain>
        <plasmid evidence="1 2">unnamed7</plasmid>
    </source>
</reference>
<organism evidence="1 2">
    <name type="scientific">Azospirillum oryzae</name>
    <dbReference type="NCBI Taxonomy" id="286727"/>
    <lineage>
        <taxon>Bacteria</taxon>
        <taxon>Pseudomonadati</taxon>
        <taxon>Pseudomonadota</taxon>
        <taxon>Alphaproteobacteria</taxon>
        <taxon>Rhodospirillales</taxon>
        <taxon>Azospirillaceae</taxon>
        <taxon>Azospirillum</taxon>
    </lineage>
</organism>
<dbReference type="RefSeq" id="WP_109154409.1">
    <property type="nucleotide sequence ID" value="NZ_BSOV01000001.1"/>
</dbReference>
<dbReference type="EMBL" id="CP054622">
    <property type="protein sequence ID" value="QKS54638.1"/>
    <property type="molecule type" value="Genomic_DNA"/>
</dbReference>
<dbReference type="OrthoDB" id="7405099at2"/>
<dbReference type="Pfam" id="PF05309">
    <property type="entry name" value="TraE"/>
    <property type="match status" value="1"/>
</dbReference>
<evidence type="ECO:0000313" key="1">
    <source>
        <dbReference type="EMBL" id="QKS54638.1"/>
    </source>
</evidence>
<dbReference type="Proteomes" id="UP000509702">
    <property type="component" value="Plasmid unnamed7"/>
</dbReference>
<name>A0A6N1ATQ7_9PROT</name>
<gene>
    <name evidence="1" type="ORF">HUE56_29490</name>
</gene>
<dbReference type="InterPro" id="IPR007973">
    <property type="entry name" value="Pilus_assembly_TraE"/>
</dbReference>
<keyword evidence="1" id="KW-0614">Plasmid</keyword>
<accession>A0A6N1ATQ7</accession>
<evidence type="ECO:0000313" key="2">
    <source>
        <dbReference type="Proteomes" id="UP000509702"/>
    </source>
</evidence>
<sequence length="217" mass="24665">MHLKDFLASWQGARAENRFQRAANLGLLGVALLLAINAIAKDKTVVIAPPELAKAVEVSRSSANQDYLEAWSWSTSMLLGNITPANADFVRKGLEPLLAPDIFHGVMKSVENTIAEIKHNRITARFDPRKIIYERETSKYFVTGYRVVTGPSADEKREEATYEYTWTVRNFRPQITSVTNYEGAAQTSAERERRQQIQERAQRIEDLKARKNQENKP</sequence>